<dbReference type="AlphaFoldDB" id="A0A2V3PK29"/>
<dbReference type="Pfam" id="PF00691">
    <property type="entry name" value="OmpA"/>
    <property type="match status" value="1"/>
</dbReference>
<comment type="caution">
    <text evidence="4">The sequence shown here is derived from an EMBL/GenBank/DDBJ whole genome shotgun (WGS) entry which is preliminary data.</text>
</comment>
<dbReference type="Gene3D" id="3.30.1330.60">
    <property type="entry name" value="OmpA-like domain"/>
    <property type="match status" value="1"/>
</dbReference>
<dbReference type="RefSeq" id="WP_110312414.1">
    <property type="nucleotide sequence ID" value="NZ_QICL01000039.1"/>
</dbReference>
<evidence type="ECO:0000256" key="1">
    <source>
        <dbReference type="SAM" id="SignalP"/>
    </source>
</evidence>
<accession>A0A2V3PK29</accession>
<dbReference type="OrthoDB" id="1100173at2"/>
<name>A0A2V3PK29_9BACT</name>
<feature type="domain" description="OmpA-like" evidence="2">
    <location>
        <begin position="216"/>
        <end position="276"/>
    </location>
</feature>
<protein>
    <submittedName>
        <fullName evidence="4">OmpA family protein</fullName>
    </submittedName>
</protein>
<evidence type="ECO:0000259" key="3">
    <source>
        <dbReference type="Pfam" id="PF12984"/>
    </source>
</evidence>
<organism evidence="4 5">
    <name type="scientific">Dysgonomonas alginatilytica</name>
    <dbReference type="NCBI Taxonomy" id="1605892"/>
    <lineage>
        <taxon>Bacteria</taxon>
        <taxon>Pseudomonadati</taxon>
        <taxon>Bacteroidota</taxon>
        <taxon>Bacteroidia</taxon>
        <taxon>Bacteroidales</taxon>
        <taxon>Dysgonomonadaceae</taxon>
        <taxon>Dysgonomonas</taxon>
    </lineage>
</organism>
<dbReference type="SUPFAM" id="SSF103088">
    <property type="entry name" value="OmpA-like"/>
    <property type="match status" value="1"/>
</dbReference>
<evidence type="ECO:0000313" key="5">
    <source>
        <dbReference type="Proteomes" id="UP000247973"/>
    </source>
</evidence>
<proteinExistence type="predicted"/>
<reference evidence="4 5" key="1">
    <citation type="submission" date="2018-03" db="EMBL/GenBank/DDBJ databases">
        <title>Genomic Encyclopedia of Archaeal and Bacterial Type Strains, Phase II (KMG-II): from individual species to whole genera.</title>
        <authorList>
            <person name="Goeker M."/>
        </authorList>
    </citation>
    <scope>NUCLEOTIDE SEQUENCE [LARGE SCALE GENOMIC DNA]</scope>
    <source>
        <strain evidence="4 5">DSM 100214</strain>
    </source>
</reference>
<sequence length="356" mass="40297">MKINYIYRILIVILLCNSISPAFSQQMYKGQVNITNAEAKQQANSVLVSMQMDLSSLRIDNQRMLTLTPVLATPDNRVELPAIVVNGSARQKAYIRSVALDKQHSGDYPLHVLQSVKDTKEPLNYNQVIAFEPWMNNASLYLKEDICGCGGYNEQSAENRVVGITTVAPEVQERPKPAEIIAVSKGRTETQTITVYFPVGISVIKEDYNNNSAQFEQMDNLINELKSNKNINITAIEIEGYASPEGGVRRNEQLSEQRVQALKQYLLENIDLPTDKYNITYGGENWDDLLTLLENSSIDHKEEIISIIKNTEDVAQRKRKLETLAGGRPYALMLRDFYPQLRKAICNIRIHYTVLP</sequence>
<evidence type="ECO:0000313" key="4">
    <source>
        <dbReference type="EMBL" id="PXV59269.1"/>
    </source>
</evidence>
<gene>
    <name evidence="4" type="ORF">CLV62_1396</name>
</gene>
<keyword evidence="1" id="KW-0732">Signal</keyword>
<feature type="chain" id="PRO_5016101268" evidence="1">
    <location>
        <begin position="25"/>
        <end position="356"/>
    </location>
</feature>
<evidence type="ECO:0000259" key="2">
    <source>
        <dbReference type="Pfam" id="PF00691"/>
    </source>
</evidence>
<dbReference type="EMBL" id="QICL01000039">
    <property type="protein sequence ID" value="PXV59269.1"/>
    <property type="molecule type" value="Genomic_DNA"/>
</dbReference>
<dbReference type="InterPro" id="IPR024480">
    <property type="entry name" value="DUF3868"/>
</dbReference>
<feature type="domain" description="DUF3868" evidence="3">
    <location>
        <begin position="9"/>
        <end position="104"/>
    </location>
</feature>
<dbReference type="Pfam" id="PF12984">
    <property type="entry name" value="DUF3868"/>
    <property type="match status" value="1"/>
</dbReference>
<feature type="signal peptide" evidence="1">
    <location>
        <begin position="1"/>
        <end position="24"/>
    </location>
</feature>
<dbReference type="InterPro" id="IPR006665">
    <property type="entry name" value="OmpA-like"/>
</dbReference>
<dbReference type="InterPro" id="IPR036737">
    <property type="entry name" value="OmpA-like_sf"/>
</dbReference>
<keyword evidence="5" id="KW-1185">Reference proteome</keyword>
<dbReference type="Proteomes" id="UP000247973">
    <property type="component" value="Unassembled WGS sequence"/>
</dbReference>